<sequence>MDIRQNIYSLTDDQLERFQAAVNALKADGTYDYFTEQHHHSMHEATVFPWESGGHLLRNSAHRGPAFLPWHRYYCREFELALQDKDLSVTLPYWDWAADSAAGAAAPLWNTDPDRGRIYIGGNGTGPDSTVNTGPFAGWEVLVEWGMGFTRRPGGLRRQLGLAVPTLPTPADVRACITDLPVYDTDPWHPGSVDSFRNQLEGWPNGPAMHNRVHVWVGGDMGPGTSPNDPVFFLHHAFVDLIWARWQQTHAGDYLPDGQGPPGHNLHDEMAYLDSTSPTPANCLDHRRSMGYIYDTDPPSVQQMTTGLNFTNVMAGDVERRYALFRVQAAQPVTFEVLPTSALQPPYSLLHAEPTIIHEPVVDNRPYDEVRIWFAFSAELTPGPAPAGSAQIRCRETDEVFEISLTGSTRALSVR</sequence>
<protein>
    <submittedName>
        <fullName evidence="6">Tyrosinase family protein</fullName>
    </submittedName>
</protein>
<reference evidence="6 7" key="1">
    <citation type="submission" date="2020-08" db="EMBL/GenBank/DDBJ databases">
        <title>A Genomic Blueprint of the Chicken Gut Microbiome.</title>
        <authorList>
            <person name="Gilroy R."/>
            <person name="Ravi A."/>
            <person name="Getino M."/>
            <person name="Pursley I."/>
            <person name="Horton D.L."/>
            <person name="Alikhan N.-F."/>
            <person name="Baker D."/>
            <person name="Gharbi K."/>
            <person name="Hall N."/>
            <person name="Watson M."/>
            <person name="Adriaenssens E.M."/>
            <person name="Foster-Nyarko E."/>
            <person name="Jarju S."/>
            <person name="Secka A."/>
            <person name="Antonio M."/>
            <person name="Oren A."/>
            <person name="Chaudhuri R."/>
            <person name="La Ragione R.M."/>
            <person name="Hildebrand F."/>
            <person name="Pallen M.J."/>
        </authorList>
    </citation>
    <scope>NUCLEOTIDE SEQUENCE [LARGE SCALE GENOMIC DNA]</scope>
    <source>
        <strain evidence="6 7">Sa1YVA5</strain>
    </source>
</reference>
<proteinExistence type="inferred from homology"/>
<dbReference type="InterPro" id="IPR050316">
    <property type="entry name" value="Tyrosinase/Hemocyanin"/>
</dbReference>
<dbReference type="Proteomes" id="UP000650224">
    <property type="component" value="Unassembled WGS sequence"/>
</dbReference>
<dbReference type="Gene3D" id="1.10.1280.10">
    <property type="entry name" value="Di-copper center containing domain from catechol oxidase"/>
    <property type="match status" value="1"/>
</dbReference>
<evidence type="ECO:0000313" key="6">
    <source>
        <dbReference type="EMBL" id="MBD8030315.1"/>
    </source>
</evidence>
<dbReference type="AlphaFoldDB" id="A0A8I0HR42"/>
<dbReference type="PANTHER" id="PTHR11474">
    <property type="entry name" value="TYROSINASE FAMILY MEMBER"/>
    <property type="match status" value="1"/>
</dbReference>
<dbReference type="PROSITE" id="PS00498">
    <property type="entry name" value="TYROSINASE_2"/>
    <property type="match status" value="1"/>
</dbReference>
<dbReference type="PRINTS" id="PR00092">
    <property type="entry name" value="TYROSINASE"/>
</dbReference>
<evidence type="ECO:0000256" key="3">
    <source>
        <dbReference type="ARBA" id="ARBA00022723"/>
    </source>
</evidence>
<comment type="cofactor">
    <cofactor evidence="1">
        <name>Cu(2+)</name>
        <dbReference type="ChEBI" id="CHEBI:29036"/>
    </cofactor>
</comment>
<evidence type="ECO:0000259" key="5">
    <source>
        <dbReference type="PROSITE" id="PS00498"/>
    </source>
</evidence>
<keyword evidence="3" id="KW-0479">Metal-binding</keyword>
<dbReference type="GO" id="GO:0016491">
    <property type="term" value="F:oxidoreductase activity"/>
    <property type="evidence" value="ECO:0007669"/>
    <property type="project" value="InterPro"/>
</dbReference>
<comment type="similarity">
    <text evidence="2">Belongs to the tyrosinase family.</text>
</comment>
<evidence type="ECO:0000256" key="1">
    <source>
        <dbReference type="ARBA" id="ARBA00001973"/>
    </source>
</evidence>
<keyword evidence="7" id="KW-1185">Reference proteome</keyword>
<evidence type="ECO:0000313" key="7">
    <source>
        <dbReference type="Proteomes" id="UP000650224"/>
    </source>
</evidence>
<organism evidence="6 7">
    <name type="scientific">Corynebacterium gallinarum</name>
    <dbReference type="NCBI Taxonomy" id="2762214"/>
    <lineage>
        <taxon>Bacteria</taxon>
        <taxon>Bacillati</taxon>
        <taxon>Actinomycetota</taxon>
        <taxon>Actinomycetes</taxon>
        <taxon>Mycobacteriales</taxon>
        <taxon>Corynebacteriaceae</taxon>
        <taxon>Corynebacterium</taxon>
    </lineage>
</organism>
<dbReference type="InterPro" id="IPR008922">
    <property type="entry name" value="Di-copper_centre_dom_sf"/>
</dbReference>
<gene>
    <name evidence="6" type="ORF">H9627_08290</name>
</gene>
<dbReference type="InterPro" id="IPR002227">
    <property type="entry name" value="Tyrosinase_Cu-bd"/>
</dbReference>
<dbReference type="GO" id="GO:0046872">
    <property type="term" value="F:metal ion binding"/>
    <property type="evidence" value="ECO:0007669"/>
    <property type="project" value="UniProtKB-KW"/>
</dbReference>
<name>A0A8I0HR42_9CORY</name>
<dbReference type="RefSeq" id="WP_191733543.1">
    <property type="nucleotide sequence ID" value="NZ_JACSPR010000005.1"/>
</dbReference>
<dbReference type="Pfam" id="PF00264">
    <property type="entry name" value="Tyrosinase"/>
    <property type="match status" value="1"/>
</dbReference>
<dbReference type="EMBL" id="JACSPR010000005">
    <property type="protein sequence ID" value="MBD8030315.1"/>
    <property type="molecule type" value="Genomic_DNA"/>
</dbReference>
<keyword evidence="4" id="KW-0186">Copper</keyword>
<accession>A0A8I0HR42</accession>
<evidence type="ECO:0000256" key="4">
    <source>
        <dbReference type="ARBA" id="ARBA00023008"/>
    </source>
</evidence>
<dbReference type="SUPFAM" id="SSF48056">
    <property type="entry name" value="Di-copper centre-containing domain"/>
    <property type="match status" value="1"/>
</dbReference>
<comment type="caution">
    <text evidence="6">The sequence shown here is derived from an EMBL/GenBank/DDBJ whole genome shotgun (WGS) entry which is preliminary data.</text>
</comment>
<evidence type="ECO:0000256" key="2">
    <source>
        <dbReference type="ARBA" id="ARBA00009928"/>
    </source>
</evidence>
<feature type="domain" description="Tyrosinase copper-binding" evidence="5">
    <location>
        <begin position="229"/>
        <end position="240"/>
    </location>
</feature>
<dbReference type="PANTHER" id="PTHR11474:SF126">
    <property type="entry name" value="TYROSINASE-LIKE PROTEIN TYR-1-RELATED"/>
    <property type="match status" value="1"/>
</dbReference>